<dbReference type="AlphaFoldDB" id="A0A1I8IXY0"/>
<organism evidence="2 3">
    <name type="scientific">Macrostomum lignano</name>
    <dbReference type="NCBI Taxonomy" id="282301"/>
    <lineage>
        <taxon>Eukaryota</taxon>
        <taxon>Metazoa</taxon>
        <taxon>Spiralia</taxon>
        <taxon>Lophotrochozoa</taxon>
        <taxon>Platyhelminthes</taxon>
        <taxon>Rhabditophora</taxon>
        <taxon>Macrostomorpha</taxon>
        <taxon>Macrostomida</taxon>
        <taxon>Macrostomidae</taxon>
        <taxon>Macrostomum</taxon>
    </lineage>
</organism>
<reference evidence="3" key="1">
    <citation type="submission" date="2016-11" db="UniProtKB">
        <authorList>
            <consortium name="WormBaseParasite"/>
        </authorList>
    </citation>
    <scope>IDENTIFICATION</scope>
</reference>
<dbReference type="Proteomes" id="UP000095280">
    <property type="component" value="Unplaced"/>
</dbReference>
<protein>
    <submittedName>
        <fullName evidence="3">Uncharacterized protein</fullName>
    </submittedName>
</protein>
<sequence length="93" mass="10346">MTNGGSRETDGELLAAQGEFWEPDPTTARPYYSPTLLQPDPTTARPYYSPTLQQKFQNRALALMHQAMALTDSAGGAGHYCTYAAVYRFYNFS</sequence>
<keyword evidence="2" id="KW-1185">Reference proteome</keyword>
<proteinExistence type="predicted"/>
<evidence type="ECO:0000256" key="1">
    <source>
        <dbReference type="SAM" id="MobiDB-lite"/>
    </source>
</evidence>
<name>A0A1I8IXY0_9PLAT</name>
<accession>A0A1I8IXY0</accession>
<feature type="region of interest" description="Disordered" evidence="1">
    <location>
        <begin position="1"/>
        <end position="25"/>
    </location>
</feature>
<evidence type="ECO:0000313" key="3">
    <source>
        <dbReference type="WBParaSite" id="maker-uti_cns_0019082-snap-gene-0.2-mRNA-1"/>
    </source>
</evidence>
<dbReference type="WBParaSite" id="maker-uti_cns_0019082-snap-gene-0.2-mRNA-1">
    <property type="protein sequence ID" value="maker-uti_cns_0019082-snap-gene-0.2-mRNA-1"/>
    <property type="gene ID" value="maker-uti_cns_0019082-snap-gene-0.2"/>
</dbReference>
<evidence type="ECO:0000313" key="2">
    <source>
        <dbReference type="Proteomes" id="UP000095280"/>
    </source>
</evidence>